<keyword evidence="3" id="KW-1185">Reference proteome</keyword>
<dbReference type="RefSeq" id="WP_353415598.1">
    <property type="nucleotide sequence ID" value="NZ_BAABRH010000003.1"/>
</dbReference>
<sequence>MQPMSFPTMAVLLGLASPVTAQVVLLQEEFDNTRGYNPDSATALVGDGDWVDFGNRLTDSFAASEGYATADGGTESVLTGEPTSADPQVRSDFALGIPKNQVGEVTLRIRADVNNDDVFDASDVMIPGDVSLFYTVAQFGEPGATNGPGPNSFGTPTITAQTDGWYLFSWADPGGLTAGGTAPNVEGIRLDPLNGLIGTSFEIDSFIIYQTANPPPVIELDPGSAVGGEFTLRQEWDWDVDGDPDGWTANGQFDVVIPGGIASSVVTGTSTGGDANWLSPVFNVPDVESGRFVMELGIVSEPGDTTPKQLFYALSGGAFGATQRIDLAAPADDGALHVYRITFDDDINAPITRLRLDPSNTTGIVSNIDFVRIYSEGPEILPPTAELDPAALGPEYVLAQEWTFETDDDLEGWTPNNQTVEVPNDGFTGVYSGALWGEASTGDPQLSSPTLSITEPPSGRVVIEIDIEPDPGTSTAPQLFWALDGGGFSGANALFAPTLPSDGSPHTLRFNFENDLPGTLTNLRFDPSGEISTLVGIGAIRIYRDLTGASDYDQWSSEQAWTPGDPNTGASEDFDADGIDNDTERLFGLVPTDPSSVNPIASPLTTAGTFSYNRRNPTLAGATYTVFTSTDLSVWTEDSGAIQSATGGDLQTVNVQLTATAVDGRLFVRVEAQ</sequence>
<evidence type="ECO:0000256" key="1">
    <source>
        <dbReference type="SAM" id="SignalP"/>
    </source>
</evidence>
<dbReference type="Proteomes" id="UP001374893">
    <property type="component" value="Chromosome"/>
</dbReference>
<keyword evidence="1" id="KW-0732">Signal</keyword>
<organism evidence="2 3">
    <name type="scientific">Haloferula helveola</name>
    <dbReference type="NCBI Taxonomy" id="490095"/>
    <lineage>
        <taxon>Bacteria</taxon>
        <taxon>Pseudomonadati</taxon>
        <taxon>Verrucomicrobiota</taxon>
        <taxon>Verrucomicrobiia</taxon>
        <taxon>Verrucomicrobiales</taxon>
        <taxon>Verrucomicrobiaceae</taxon>
        <taxon>Haloferula</taxon>
    </lineage>
</organism>
<dbReference type="EMBL" id="AP024702">
    <property type="protein sequence ID" value="BCX47633.1"/>
    <property type="molecule type" value="Genomic_DNA"/>
</dbReference>
<proteinExistence type="predicted"/>
<evidence type="ECO:0000313" key="3">
    <source>
        <dbReference type="Proteomes" id="UP001374893"/>
    </source>
</evidence>
<reference evidence="2 3" key="1">
    <citation type="submission" date="2021-06" db="EMBL/GenBank/DDBJ databases">
        <title>Complete genome of Haloferula helveola possessing various polysaccharide degrading enzymes.</title>
        <authorList>
            <person name="Takami H."/>
            <person name="Huang C."/>
            <person name="Hamasaki K."/>
        </authorList>
    </citation>
    <scope>NUCLEOTIDE SEQUENCE [LARGE SCALE GENOMIC DNA]</scope>
    <source>
        <strain evidence="2 3">CN-1</strain>
    </source>
</reference>
<gene>
    <name evidence="2" type="ORF">HAHE_15410</name>
</gene>
<evidence type="ECO:0000313" key="2">
    <source>
        <dbReference type="EMBL" id="BCX47633.1"/>
    </source>
</evidence>
<feature type="signal peptide" evidence="1">
    <location>
        <begin position="1"/>
        <end position="21"/>
    </location>
</feature>
<accession>A0ABM7RCY3</accession>
<protein>
    <submittedName>
        <fullName evidence="2">Uncharacterized protein</fullName>
    </submittedName>
</protein>
<name>A0ABM7RCY3_9BACT</name>
<feature type="chain" id="PRO_5046450791" evidence="1">
    <location>
        <begin position="22"/>
        <end position="673"/>
    </location>
</feature>